<comment type="similarity">
    <text evidence="1">Belongs to the 'phage' integrase family.</text>
</comment>
<evidence type="ECO:0000313" key="9">
    <source>
        <dbReference type="Proteomes" id="UP000502041"/>
    </source>
</evidence>
<dbReference type="GO" id="GO:0006310">
    <property type="term" value="P:DNA recombination"/>
    <property type="evidence" value="ECO:0007669"/>
    <property type="project" value="UniProtKB-KW"/>
</dbReference>
<dbReference type="Pfam" id="PF13356">
    <property type="entry name" value="Arm-DNA-bind_3"/>
    <property type="match status" value="1"/>
</dbReference>
<dbReference type="InterPro" id="IPR050808">
    <property type="entry name" value="Phage_Integrase"/>
</dbReference>
<accession>A0A6H2HB98</accession>
<dbReference type="RefSeq" id="WP_168922707.1">
    <property type="nucleotide sequence ID" value="NZ_CP051461.1"/>
</dbReference>
<feature type="domain" description="Core-binding (CB)" evidence="7">
    <location>
        <begin position="99"/>
        <end position="180"/>
    </location>
</feature>
<evidence type="ECO:0000259" key="6">
    <source>
        <dbReference type="PROSITE" id="PS51898"/>
    </source>
</evidence>
<keyword evidence="4" id="KW-0233">DNA recombination</keyword>
<reference evidence="8 9" key="1">
    <citation type="submission" date="2020-04" db="EMBL/GenBank/DDBJ databases">
        <title>Complete genome of a Psychrophilic, Marine, Gas Vacuolate Bacterium Polaromonas vacuolata KCTC 22033T.</title>
        <authorList>
            <person name="Hwang K."/>
            <person name="Kim K.M."/>
        </authorList>
    </citation>
    <scope>NUCLEOTIDE SEQUENCE [LARGE SCALE GENOMIC DNA]</scope>
    <source>
        <strain evidence="8 9">KCTC 22033</strain>
    </source>
</reference>
<dbReference type="PANTHER" id="PTHR30629">
    <property type="entry name" value="PROPHAGE INTEGRASE"/>
    <property type="match status" value="1"/>
</dbReference>
<dbReference type="PROSITE" id="PS51898">
    <property type="entry name" value="TYR_RECOMBINASE"/>
    <property type="match status" value="1"/>
</dbReference>
<evidence type="ECO:0000313" key="8">
    <source>
        <dbReference type="EMBL" id="QJC57152.1"/>
    </source>
</evidence>
<keyword evidence="9" id="KW-1185">Reference proteome</keyword>
<dbReference type="InterPro" id="IPR011010">
    <property type="entry name" value="DNA_brk_join_enz"/>
</dbReference>
<gene>
    <name evidence="8" type="primary">intA_2</name>
    <name evidence="8" type="ORF">HC248_02468</name>
</gene>
<evidence type="ECO:0000256" key="3">
    <source>
        <dbReference type="ARBA" id="ARBA00023125"/>
    </source>
</evidence>
<organism evidence="8 9">
    <name type="scientific">Polaromonas vacuolata</name>
    <dbReference type="NCBI Taxonomy" id="37448"/>
    <lineage>
        <taxon>Bacteria</taxon>
        <taxon>Pseudomonadati</taxon>
        <taxon>Pseudomonadota</taxon>
        <taxon>Betaproteobacteria</taxon>
        <taxon>Burkholderiales</taxon>
        <taxon>Comamonadaceae</taxon>
        <taxon>Polaromonas</taxon>
    </lineage>
</organism>
<dbReference type="Gene3D" id="1.10.150.130">
    <property type="match status" value="1"/>
</dbReference>
<dbReference type="Gene3D" id="3.30.160.390">
    <property type="entry name" value="Integrase, DNA-binding domain"/>
    <property type="match status" value="1"/>
</dbReference>
<dbReference type="InterPro" id="IPR013762">
    <property type="entry name" value="Integrase-like_cat_sf"/>
</dbReference>
<dbReference type="EMBL" id="CP051461">
    <property type="protein sequence ID" value="QJC57152.1"/>
    <property type="molecule type" value="Genomic_DNA"/>
</dbReference>
<dbReference type="SUPFAM" id="SSF56349">
    <property type="entry name" value="DNA breaking-rejoining enzymes"/>
    <property type="match status" value="1"/>
</dbReference>
<dbReference type="PANTHER" id="PTHR30629:SF2">
    <property type="entry name" value="PROPHAGE INTEGRASE INTS-RELATED"/>
    <property type="match status" value="1"/>
</dbReference>
<protein>
    <submittedName>
        <fullName evidence="8">Prophage integrase IntA</fullName>
    </submittedName>
</protein>
<dbReference type="Gene3D" id="1.10.443.10">
    <property type="entry name" value="Intergrase catalytic core"/>
    <property type="match status" value="1"/>
</dbReference>
<evidence type="ECO:0000256" key="2">
    <source>
        <dbReference type="ARBA" id="ARBA00022908"/>
    </source>
</evidence>
<dbReference type="InterPro" id="IPR025166">
    <property type="entry name" value="Integrase_DNA_bind_dom"/>
</dbReference>
<dbReference type="Pfam" id="PF22022">
    <property type="entry name" value="Phage_int_M"/>
    <property type="match status" value="1"/>
</dbReference>
<evidence type="ECO:0000256" key="5">
    <source>
        <dbReference type="PROSITE-ProRule" id="PRU01248"/>
    </source>
</evidence>
<keyword evidence="3 5" id="KW-0238">DNA-binding</keyword>
<proteinExistence type="inferred from homology"/>
<evidence type="ECO:0000259" key="7">
    <source>
        <dbReference type="PROSITE" id="PS51900"/>
    </source>
</evidence>
<dbReference type="InterPro" id="IPR038488">
    <property type="entry name" value="Integrase_DNA-bd_sf"/>
</dbReference>
<dbReference type="GO" id="GO:0003677">
    <property type="term" value="F:DNA binding"/>
    <property type="evidence" value="ECO:0007669"/>
    <property type="project" value="UniProtKB-UniRule"/>
</dbReference>
<name>A0A6H2HB98_9BURK</name>
<evidence type="ECO:0000256" key="4">
    <source>
        <dbReference type="ARBA" id="ARBA00023172"/>
    </source>
</evidence>
<keyword evidence="2" id="KW-0229">DNA integration</keyword>
<sequence length="405" mass="44988">MALTDTFVKNAKSNGAPTGEKHTDGGGLYLLVKEAGKYWRIAYRFDGKQKTLALGTYPEVSLLKARQRREKARELLAEGTDPGEAKKADKLAKAAALANTFELVAREWLEKTADERMASTHGKVTTWLEKDVIPFIGSMPISTIGPRDVLTALRKMEARGALDSVQRVKQICGQVFRYAVATGSADRDITQDLKGALTQHKAGHFAAITEPKQAGDLLRSIFEYQGHPYTVAALKLLPLVFVRPGELRKAEWAEINLETAEWRIPGVKMKMKVDHLVPLSVQAVEILLNVNTLSGHGKFVFPGLRTGERPMSENTINAALRNMGYAQEVHSAHGFRAMARTIMDEVMSERVDLIEHQLAHAVKDANGRAYNRTAHLPARRKMMQRWANYLDKLRAGADVIQLKTA</sequence>
<dbReference type="Pfam" id="PF00589">
    <property type="entry name" value="Phage_integrase"/>
    <property type="match status" value="1"/>
</dbReference>
<dbReference type="InterPro" id="IPR002104">
    <property type="entry name" value="Integrase_catalytic"/>
</dbReference>
<dbReference type="InterPro" id="IPR044068">
    <property type="entry name" value="CB"/>
</dbReference>
<evidence type="ECO:0000256" key="1">
    <source>
        <dbReference type="ARBA" id="ARBA00008857"/>
    </source>
</evidence>
<dbReference type="CDD" id="cd00801">
    <property type="entry name" value="INT_P4_C"/>
    <property type="match status" value="1"/>
</dbReference>
<feature type="domain" description="Tyr recombinase" evidence="6">
    <location>
        <begin position="204"/>
        <end position="391"/>
    </location>
</feature>
<dbReference type="AlphaFoldDB" id="A0A6H2HB98"/>
<dbReference type="KEGG" id="pvac:HC248_02468"/>
<dbReference type="PROSITE" id="PS51900">
    <property type="entry name" value="CB"/>
    <property type="match status" value="1"/>
</dbReference>
<dbReference type="InterPro" id="IPR053876">
    <property type="entry name" value="Phage_int_M"/>
</dbReference>
<dbReference type="Proteomes" id="UP000502041">
    <property type="component" value="Chromosome"/>
</dbReference>
<dbReference type="InterPro" id="IPR010998">
    <property type="entry name" value="Integrase_recombinase_N"/>
</dbReference>
<dbReference type="GO" id="GO:0015074">
    <property type="term" value="P:DNA integration"/>
    <property type="evidence" value="ECO:0007669"/>
    <property type="project" value="UniProtKB-KW"/>
</dbReference>